<evidence type="ECO:0000256" key="5">
    <source>
        <dbReference type="ARBA" id="ARBA00022792"/>
    </source>
</evidence>
<name>A0A7N4NJI0_SARHA</name>
<dbReference type="SUPFAM" id="SSF81423">
    <property type="entry name" value="Mitochondrial cytochrome c oxidase subunit VIIb"/>
    <property type="match status" value="1"/>
</dbReference>
<evidence type="ECO:0000256" key="12">
    <source>
        <dbReference type="SAM" id="Phobius"/>
    </source>
</evidence>
<reference evidence="13" key="3">
    <citation type="submission" date="2025-09" db="UniProtKB">
        <authorList>
            <consortium name="Ensembl"/>
        </authorList>
    </citation>
    <scope>IDENTIFICATION</scope>
</reference>
<evidence type="ECO:0000256" key="11">
    <source>
        <dbReference type="ARBA" id="ARBA00041642"/>
    </source>
</evidence>
<keyword evidence="6" id="KW-0809">Transit peptide</keyword>
<feature type="transmembrane region" description="Helical" evidence="12">
    <location>
        <begin position="39"/>
        <end position="59"/>
    </location>
</feature>
<evidence type="ECO:0000256" key="3">
    <source>
        <dbReference type="ARBA" id="ARBA00007351"/>
    </source>
</evidence>
<evidence type="ECO:0000256" key="8">
    <source>
        <dbReference type="ARBA" id="ARBA00023128"/>
    </source>
</evidence>
<organism evidence="13 14">
    <name type="scientific">Sarcophilus harrisii</name>
    <name type="common">Tasmanian devil</name>
    <name type="synonym">Sarcophilus laniarius</name>
    <dbReference type="NCBI Taxonomy" id="9305"/>
    <lineage>
        <taxon>Eukaryota</taxon>
        <taxon>Metazoa</taxon>
        <taxon>Chordata</taxon>
        <taxon>Craniata</taxon>
        <taxon>Vertebrata</taxon>
        <taxon>Euteleostomi</taxon>
        <taxon>Mammalia</taxon>
        <taxon>Metatheria</taxon>
        <taxon>Dasyuromorphia</taxon>
        <taxon>Dasyuridae</taxon>
        <taxon>Sarcophilus</taxon>
    </lineage>
</organism>
<dbReference type="InterPro" id="IPR008433">
    <property type="entry name" value="Cyt_c_oxidase_suVIIB"/>
</dbReference>
<dbReference type="GO" id="GO:0006123">
    <property type="term" value="P:mitochondrial electron transport, cytochrome c to oxygen"/>
    <property type="evidence" value="ECO:0007669"/>
    <property type="project" value="InterPro"/>
</dbReference>
<keyword evidence="14" id="KW-1185">Reference proteome</keyword>
<evidence type="ECO:0000256" key="9">
    <source>
        <dbReference type="ARBA" id="ARBA00023136"/>
    </source>
</evidence>
<dbReference type="Pfam" id="PF05392">
    <property type="entry name" value="COX7B"/>
    <property type="match status" value="1"/>
</dbReference>
<dbReference type="Gene3D" id="4.10.51.10">
    <property type="entry name" value="Cytochrome C Oxidase, chain K"/>
    <property type="match status" value="1"/>
</dbReference>
<evidence type="ECO:0000256" key="4">
    <source>
        <dbReference type="ARBA" id="ARBA00022692"/>
    </source>
</evidence>
<evidence type="ECO:0000313" key="14">
    <source>
        <dbReference type="Proteomes" id="UP000007648"/>
    </source>
</evidence>
<comment type="subcellular location">
    <subcellularLocation>
        <location evidence="1">Mitochondrion inner membrane</location>
        <topology evidence="1">Single-pass membrane protein</topology>
    </subcellularLocation>
</comment>
<keyword evidence="7 12" id="KW-1133">Transmembrane helix</keyword>
<evidence type="ECO:0000313" key="13">
    <source>
        <dbReference type="Ensembl" id="ENSSHAP00000024357.1"/>
    </source>
</evidence>
<dbReference type="UniPathway" id="UPA00705"/>
<comment type="pathway">
    <text evidence="2">Energy metabolism; oxidative phosphorylation.</text>
</comment>
<dbReference type="PANTHER" id="PTHR16716">
    <property type="entry name" value="CYTOCHROME C OXIDASE SUBUNIT 7B, MITOCHONDRIAL"/>
    <property type="match status" value="1"/>
</dbReference>
<comment type="similarity">
    <text evidence="3">Belongs to the cytochrome c oxidase VIIb family.</text>
</comment>
<reference evidence="13 14" key="1">
    <citation type="journal article" date="2011" name="Proc. Natl. Acad. Sci. U.S.A.">
        <title>Genetic diversity and population structure of the endangered marsupial Sarcophilus harrisii (Tasmanian devil).</title>
        <authorList>
            <person name="Miller W."/>
            <person name="Hayes V.M."/>
            <person name="Ratan A."/>
            <person name="Petersen D.C."/>
            <person name="Wittekindt N.E."/>
            <person name="Miller J."/>
            <person name="Walenz B."/>
            <person name="Knight J."/>
            <person name="Qi J."/>
            <person name="Zhao F."/>
            <person name="Wang Q."/>
            <person name="Bedoya-Reina O.C."/>
            <person name="Katiyar N."/>
            <person name="Tomsho L.P."/>
            <person name="Kasson L.M."/>
            <person name="Hardie R.A."/>
            <person name="Woodbridge P."/>
            <person name="Tindall E.A."/>
            <person name="Bertelsen M.F."/>
            <person name="Dixon D."/>
            <person name="Pyecroft S."/>
            <person name="Helgen K.M."/>
            <person name="Lesk A.M."/>
            <person name="Pringle T.H."/>
            <person name="Patterson N."/>
            <person name="Zhang Y."/>
            <person name="Kreiss A."/>
            <person name="Woods G.M."/>
            <person name="Jones M.E."/>
            <person name="Schuster S.C."/>
        </authorList>
    </citation>
    <scope>NUCLEOTIDE SEQUENCE [LARGE SCALE GENOMIC DNA]</scope>
</reference>
<dbReference type="InterPro" id="IPR023272">
    <property type="entry name" value="Cyt_c_oxidase_suVIIB_dom_sf"/>
</dbReference>
<evidence type="ECO:0000256" key="7">
    <source>
        <dbReference type="ARBA" id="ARBA00022989"/>
    </source>
</evidence>
<evidence type="ECO:0000256" key="1">
    <source>
        <dbReference type="ARBA" id="ARBA00004434"/>
    </source>
</evidence>
<keyword evidence="8" id="KW-0496">Mitochondrion</keyword>
<evidence type="ECO:0000256" key="6">
    <source>
        <dbReference type="ARBA" id="ARBA00022946"/>
    </source>
</evidence>
<dbReference type="GO" id="GO:0005743">
    <property type="term" value="C:mitochondrial inner membrane"/>
    <property type="evidence" value="ECO:0007669"/>
    <property type="project" value="UniProtKB-SubCell"/>
</dbReference>
<protein>
    <recommendedName>
        <fullName evidence="10">Cytochrome c oxidase subunit 7B, mitochondrial</fullName>
    </recommendedName>
    <alternativeName>
        <fullName evidence="11">Cytochrome c oxidase polypeptide VIIb</fullName>
    </alternativeName>
</protein>
<keyword evidence="4 12" id="KW-0812">Transmembrane</keyword>
<dbReference type="AlphaFoldDB" id="A0A7N4NJI0"/>
<accession>A0A7N4NJI0</accession>
<dbReference type="InParanoid" id="A0A7N4NJI0"/>
<dbReference type="Proteomes" id="UP000007648">
    <property type="component" value="Unassembled WGS sequence"/>
</dbReference>
<evidence type="ECO:0000256" key="10">
    <source>
        <dbReference type="ARBA" id="ARBA00040623"/>
    </source>
</evidence>
<dbReference type="Ensembl" id="ENSSHAT00000041791.1">
    <property type="protein sequence ID" value="ENSSHAP00000024357.1"/>
    <property type="gene ID" value="ENSSHAG00000023617.1"/>
</dbReference>
<reference evidence="13" key="2">
    <citation type="submission" date="2025-08" db="UniProtKB">
        <authorList>
            <consortium name="Ensembl"/>
        </authorList>
    </citation>
    <scope>IDENTIFICATION</scope>
</reference>
<evidence type="ECO:0000256" key="2">
    <source>
        <dbReference type="ARBA" id="ARBA00004673"/>
    </source>
</evidence>
<keyword evidence="5" id="KW-0999">Mitochondrion inner membrane</keyword>
<keyword evidence="9 12" id="KW-0472">Membrane</keyword>
<proteinExistence type="inferred from homology"/>
<dbReference type="GO" id="GO:0045277">
    <property type="term" value="C:respiratory chain complex IV"/>
    <property type="evidence" value="ECO:0007669"/>
    <property type="project" value="TreeGrafter"/>
</dbReference>
<sequence length="82" mass="9241">LFPAALVRSALSRLPVRRGPRAAASRHLHAKKSDFDGKYGLPVFVGGSLFCIGTWVYTLKQYDLEHYVSPVGRVRPKSWKKE</sequence>
<dbReference type="GeneTree" id="ENSGT00970000197615"/>
<dbReference type="PANTHER" id="PTHR16716:SF0">
    <property type="entry name" value="CYTOCHROME C OXIDASE SUBUNIT 7B, MITOCHONDRIAL"/>
    <property type="match status" value="1"/>
</dbReference>